<protein>
    <submittedName>
        <fullName evidence="1">Uncharacterized protein</fullName>
    </submittedName>
</protein>
<dbReference type="Proteomes" id="UP000001197">
    <property type="component" value="Chromosome 5"/>
</dbReference>
<accession>A0A090CU05</accession>
<name>A0A090CU05_PODAN</name>
<proteinExistence type="predicted"/>
<dbReference type="EMBL" id="FO904940">
    <property type="protein sequence ID" value="CDP30119.1"/>
    <property type="molecule type" value="Genomic_DNA"/>
</dbReference>
<dbReference type="eggNOG" id="KOG1546">
    <property type="taxonomic scope" value="Eukaryota"/>
</dbReference>
<reference evidence="1 2" key="1">
    <citation type="journal article" date="2008" name="Genome Biol.">
        <title>The genome sequence of the model ascomycete fungus Podospora anserina.</title>
        <authorList>
            <person name="Espagne E."/>
            <person name="Lespinet O."/>
            <person name="Malagnac F."/>
            <person name="Da Silva C."/>
            <person name="Jaillon O."/>
            <person name="Porcel B.M."/>
            <person name="Couloux A."/>
            <person name="Aury J.-M."/>
            <person name="Segurens B."/>
            <person name="Poulain J."/>
            <person name="Anthouard V."/>
            <person name="Grossetete S."/>
            <person name="Khalili H."/>
            <person name="Coppin E."/>
            <person name="Dequard-Chablat M."/>
            <person name="Picard M."/>
            <person name="Contamine V."/>
            <person name="Arnaise S."/>
            <person name="Bourdais A."/>
            <person name="Berteaux-Lecellier V."/>
            <person name="Gautheret D."/>
            <person name="de Vries R.P."/>
            <person name="Battaglia E."/>
            <person name="Coutinho P.M."/>
            <person name="Danchin E.G.J."/>
            <person name="Henrissat B."/>
            <person name="El Khoury R."/>
            <person name="Sainsard-Chanet A."/>
            <person name="Boivin A."/>
            <person name="Pinan-Lucarre B."/>
            <person name="Sellem C.H."/>
            <person name="Debuchy R."/>
            <person name="Wincker P."/>
            <person name="Weissenbach J."/>
            <person name="Silar P."/>
        </authorList>
    </citation>
    <scope>NUCLEOTIDE SEQUENCE [LARGE SCALE GENOMIC DNA]</scope>
    <source>
        <strain evidence="2">S / ATCC MYA-4624 / DSM 980 / FGSC 10383</strain>
    </source>
</reference>
<keyword evidence="2" id="KW-1185">Reference proteome</keyword>
<evidence type="ECO:0000313" key="2">
    <source>
        <dbReference type="Proteomes" id="UP000001197"/>
    </source>
</evidence>
<dbReference type="InParanoid" id="A0A090CU05"/>
<reference evidence="2" key="2">
    <citation type="journal article" date="2014" name="Genetics">
        <title>Maintaining two mating types: Structure of the mating type locus and its role in heterokaryosis in Podospora anserina.</title>
        <authorList>
            <person name="Grognet P."/>
            <person name="Bidard F."/>
            <person name="Kuchly C."/>
            <person name="Tong L.C.H."/>
            <person name="Coppin E."/>
            <person name="Benkhali J.A."/>
            <person name="Couloux A."/>
            <person name="Wincker P."/>
            <person name="Debuchy R."/>
            <person name="Silar P."/>
        </authorList>
    </citation>
    <scope>GENOME REANNOTATION</scope>
    <source>
        <strain evidence="2">S / ATCC MYA-4624 / DSM 980 / FGSC 10383</strain>
    </source>
</reference>
<sequence>MGLDANRPKFGQLLKGLVDKGLFVTVVLDCCFSGSFYRDDDLEVRFVPFSHFATTKETGEGSVRDDIQPSTIIRDALMQDNWLLNPTGYSVMTASGPHEKAHEFEFPDGFHHGVLSYSLFKALQEYGGLGKRQRDMYSYVRAKVREYCSRQSPELYGSKHRSFFEHSASTTNMNTSEFVTITRLSDKTLQIHGGRAHGICIGDEFSICPPFTERDGPIQDHVSGRVIGTANIITSARSRLYCPNWMVCSSPHESRTSKVCHRGPQQSPMPVSMD</sequence>
<evidence type="ECO:0000313" key="1">
    <source>
        <dbReference type="EMBL" id="CDP30119.1"/>
    </source>
</evidence>
<dbReference type="Gene3D" id="3.40.50.1460">
    <property type="match status" value="1"/>
</dbReference>
<dbReference type="AlphaFoldDB" id="A0A090CU05"/>
<organism evidence="1 2">
    <name type="scientific">Podospora anserina (strain S / ATCC MYA-4624 / DSM 980 / FGSC 10383)</name>
    <name type="common">Pleurage anserina</name>
    <dbReference type="NCBI Taxonomy" id="515849"/>
    <lineage>
        <taxon>Eukaryota</taxon>
        <taxon>Fungi</taxon>
        <taxon>Dikarya</taxon>
        <taxon>Ascomycota</taxon>
        <taxon>Pezizomycotina</taxon>
        <taxon>Sordariomycetes</taxon>
        <taxon>Sordariomycetidae</taxon>
        <taxon>Sordariales</taxon>
        <taxon>Podosporaceae</taxon>
        <taxon>Podospora</taxon>
        <taxon>Podospora anserina</taxon>
    </lineage>
</organism>